<sequence>MTREDAIATQRTDRTRRRALVAGTVGNLVEWFDWSVYAFFAPYVADSFFAGEDRATRLLAAFAVFAVGFFFRPLGAAVLGSYADRHGRRAGMTLAIAIMAGASGLIAVLPTPATLGVAAPVLLTLARCAQGFSAGGEFGTSSAFLVENAPAGRRAWAGSWQQVSVGAGTLLASALAAAMFATLPENFLMAWGWRIAFGVGAVLGLLGLWLRVSVPDTEAFAQVRASGQVERRPLTAVLREHPRAALRVVGLVAAGTALVQFWFVSLPSIMTLHTGVPVAAAQLAAALGLALFTVLQPFSGALSDRIGRRPMLLFFALGSAATFVPLTGLIGTSAASVALAASLSAVFLAAYAGSLAAVMAEQFPPQVRTAGISLPYGVAVAVFGGLAPVLATAMVIAGTFWVFQAVVIALCLISAVVFWRMPDTRDATL</sequence>
<comment type="similarity">
    <text evidence="2">Belongs to the major facilitator superfamily. Metabolite:H+ Symporter (MHS) family (TC 2.A.1.6) family.</text>
</comment>
<evidence type="ECO:0000259" key="10">
    <source>
        <dbReference type="PROSITE" id="PS50850"/>
    </source>
</evidence>
<accession>A0ABZ3C9G2</accession>
<keyword evidence="7 9" id="KW-1133">Transmembrane helix</keyword>
<evidence type="ECO:0000256" key="7">
    <source>
        <dbReference type="ARBA" id="ARBA00022989"/>
    </source>
</evidence>
<organism evidence="11 12">
    <name type="scientific">Propioniciclava soli</name>
    <dbReference type="NCBI Taxonomy" id="2775081"/>
    <lineage>
        <taxon>Bacteria</taxon>
        <taxon>Bacillati</taxon>
        <taxon>Actinomycetota</taxon>
        <taxon>Actinomycetes</taxon>
        <taxon>Propionibacteriales</taxon>
        <taxon>Propionibacteriaceae</taxon>
        <taxon>Propioniciclava</taxon>
    </lineage>
</organism>
<feature type="transmembrane region" description="Helical" evidence="9">
    <location>
        <begin position="311"/>
        <end position="331"/>
    </location>
</feature>
<evidence type="ECO:0000313" key="11">
    <source>
        <dbReference type="EMBL" id="WZW99211.1"/>
    </source>
</evidence>
<evidence type="ECO:0000256" key="8">
    <source>
        <dbReference type="ARBA" id="ARBA00023136"/>
    </source>
</evidence>
<keyword evidence="5 9" id="KW-0812">Transmembrane</keyword>
<comment type="subcellular location">
    <subcellularLocation>
        <location evidence="1">Cell membrane</location>
        <topology evidence="1">Multi-pass membrane protein</topology>
    </subcellularLocation>
</comment>
<feature type="transmembrane region" description="Helical" evidence="9">
    <location>
        <begin position="20"/>
        <end position="40"/>
    </location>
</feature>
<feature type="transmembrane region" description="Helical" evidence="9">
    <location>
        <begin position="244"/>
        <end position="264"/>
    </location>
</feature>
<keyword evidence="6" id="KW-0769">Symport</keyword>
<feature type="transmembrane region" description="Helical" evidence="9">
    <location>
        <begin position="276"/>
        <end position="299"/>
    </location>
</feature>
<dbReference type="Proteomes" id="UP001434337">
    <property type="component" value="Chromosome"/>
</dbReference>
<dbReference type="Pfam" id="PF00083">
    <property type="entry name" value="Sugar_tr"/>
    <property type="match status" value="1"/>
</dbReference>
<reference evidence="11 12" key="1">
    <citation type="journal article" date="2023" name="Environ Microbiome">
        <title>A coral-associated actinobacterium mitigates coral bleaching under heat stress.</title>
        <authorList>
            <person name="Li J."/>
            <person name="Zou Y."/>
            <person name="Li Q."/>
            <person name="Zhang J."/>
            <person name="Bourne D.G."/>
            <person name="Lyu Y."/>
            <person name="Liu C."/>
            <person name="Zhang S."/>
        </authorList>
    </citation>
    <scope>NUCLEOTIDE SEQUENCE [LARGE SCALE GENOMIC DNA]</scope>
    <source>
        <strain evidence="11 12">SCSIO 13291</strain>
    </source>
</reference>
<evidence type="ECO:0000256" key="9">
    <source>
        <dbReference type="SAM" id="Phobius"/>
    </source>
</evidence>
<feature type="domain" description="Major facilitator superfamily (MFS) profile" evidence="10">
    <location>
        <begin position="19"/>
        <end position="425"/>
    </location>
</feature>
<dbReference type="InterPro" id="IPR036259">
    <property type="entry name" value="MFS_trans_sf"/>
</dbReference>
<dbReference type="PANTHER" id="PTHR43528:SF1">
    <property type="entry name" value="ALPHA-KETOGLUTARATE PERMEASE"/>
    <property type="match status" value="1"/>
</dbReference>
<feature type="transmembrane region" description="Helical" evidence="9">
    <location>
        <begin position="90"/>
        <end position="109"/>
    </location>
</feature>
<proteinExistence type="inferred from homology"/>
<keyword evidence="3" id="KW-0813">Transport</keyword>
<dbReference type="InterPro" id="IPR005829">
    <property type="entry name" value="Sugar_transporter_CS"/>
</dbReference>
<evidence type="ECO:0000256" key="3">
    <source>
        <dbReference type="ARBA" id="ARBA00022448"/>
    </source>
</evidence>
<dbReference type="PANTHER" id="PTHR43528">
    <property type="entry name" value="ALPHA-KETOGLUTARATE PERMEASE"/>
    <property type="match status" value="1"/>
</dbReference>
<dbReference type="PROSITE" id="PS00216">
    <property type="entry name" value="SUGAR_TRANSPORT_1"/>
    <property type="match status" value="1"/>
</dbReference>
<keyword evidence="12" id="KW-1185">Reference proteome</keyword>
<dbReference type="SUPFAM" id="SSF103473">
    <property type="entry name" value="MFS general substrate transporter"/>
    <property type="match status" value="1"/>
</dbReference>
<dbReference type="InterPro" id="IPR051084">
    <property type="entry name" value="H+-coupled_symporters"/>
</dbReference>
<dbReference type="PROSITE" id="PS50850">
    <property type="entry name" value="MFS"/>
    <property type="match status" value="1"/>
</dbReference>
<name>A0ABZ3C9G2_9ACTN</name>
<feature type="transmembrane region" description="Helical" evidence="9">
    <location>
        <begin position="401"/>
        <end position="419"/>
    </location>
</feature>
<feature type="transmembrane region" description="Helical" evidence="9">
    <location>
        <begin position="372"/>
        <end position="395"/>
    </location>
</feature>
<feature type="transmembrane region" description="Helical" evidence="9">
    <location>
        <begin position="337"/>
        <end position="360"/>
    </location>
</feature>
<dbReference type="Pfam" id="PF07690">
    <property type="entry name" value="MFS_1"/>
    <property type="match status" value="1"/>
</dbReference>
<keyword evidence="8 9" id="KW-0472">Membrane</keyword>
<evidence type="ECO:0000256" key="5">
    <source>
        <dbReference type="ARBA" id="ARBA00022692"/>
    </source>
</evidence>
<feature type="transmembrane region" description="Helical" evidence="9">
    <location>
        <begin position="60"/>
        <end position="83"/>
    </location>
</feature>
<dbReference type="EMBL" id="CP115965">
    <property type="protein sequence ID" value="WZW99211.1"/>
    <property type="molecule type" value="Genomic_DNA"/>
</dbReference>
<evidence type="ECO:0000256" key="1">
    <source>
        <dbReference type="ARBA" id="ARBA00004651"/>
    </source>
</evidence>
<evidence type="ECO:0000256" key="4">
    <source>
        <dbReference type="ARBA" id="ARBA00022475"/>
    </source>
</evidence>
<gene>
    <name evidence="11" type="ORF">PCC79_03140</name>
</gene>
<evidence type="ECO:0000256" key="2">
    <source>
        <dbReference type="ARBA" id="ARBA00008240"/>
    </source>
</evidence>
<protein>
    <submittedName>
        <fullName evidence="11">MFS transporter</fullName>
    </submittedName>
</protein>
<dbReference type="InterPro" id="IPR011701">
    <property type="entry name" value="MFS"/>
</dbReference>
<evidence type="ECO:0000256" key="6">
    <source>
        <dbReference type="ARBA" id="ARBA00022847"/>
    </source>
</evidence>
<dbReference type="RefSeq" id="WP_232549570.1">
    <property type="nucleotide sequence ID" value="NZ_CP115965.1"/>
</dbReference>
<dbReference type="Gene3D" id="1.20.1250.20">
    <property type="entry name" value="MFS general substrate transporter like domains"/>
    <property type="match status" value="2"/>
</dbReference>
<keyword evidence="4" id="KW-1003">Cell membrane</keyword>
<dbReference type="InterPro" id="IPR020846">
    <property type="entry name" value="MFS_dom"/>
</dbReference>
<feature type="transmembrane region" description="Helical" evidence="9">
    <location>
        <begin position="189"/>
        <end position="210"/>
    </location>
</feature>
<evidence type="ECO:0000313" key="12">
    <source>
        <dbReference type="Proteomes" id="UP001434337"/>
    </source>
</evidence>
<dbReference type="InterPro" id="IPR005828">
    <property type="entry name" value="MFS_sugar_transport-like"/>
</dbReference>